<feature type="domain" description="Alpha/beta-hydrolase N-terminal" evidence="4">
    <location>
        <begin position="61"/>
        <end position="273"/>
    </location>
</feature>
<feature type="transmembrane region" description="Helical" evidence="2">
    <location>
        <begin position="194"/>
        <end position="213"/>
    </location>
</feature>
<keyword evidence="6" id="KW-1185">Reference proteome</keyword>
<dbReference type="RefSeq" id="WP_252590928.1">
    <property type="nucleotide sequence ID" value="NZ_CP099489.1"/>
</dbReference>
<protein>
    <submittedName>
        <fullName evidence="5">Alpha/beta-hydrolase family protein</fullName>
    </submittedName>
</protein>
<evidence type="ECO:0000313" key="6">
    <source>
        <dbReference type="Proteomes" id="UP001056455"/>
    </source>
</evidence>
<dbReference type="Pfam" id="PF15420">
    <property type="entry name" value="Abhydrolase_9_N"/>
    <property type="match status" value="1"/>
</dbReference>
<feature type="domain" description="Alpha/beta-hydrolase catalytic" evidence="3">
    <location>
        <begin position="290"/>
        <end position="572"/>
    </location>
</feature>
<dbReference type="InterPro" id="IPR027787">
    <property type="entry name" value="Alpha/beta-hydrolase_catalytic"/>
</dbReference>
<dbReference type="Pfam" id="PF10081">
    <property type="entry name" value="Abhydrolase_9"/>
    <property type="match status" value="1"/>
</dbReference>
<evidence type="ECO:0000259" key="4">
    <source>
        <dbReference type="Pfam" id="PF15420"/>
    </source>
</evidence>
<feature type="region of interest" description="Disordered" evidence="1">
    <location>
        <begin position="1"/>
        <end position="38"/>
    </location>
</feature>
<evidence type="ECO:0000256" key="1">
    <source>
        <dbReference type="SAM" id="MobiDB-lite"/>
    </source>
</evidence>
<evidence type="ECO:0000256" key="2">
    <source>
        <dbReference type="SAM" id="Phobius"/>
    </source>
</evidence>
<gene>
    <name evidence="5" type="ORF">NF556_10755</name>
</gene>
<accession>A0ABY4YMV3</accession>
<keyword evidence="2" id="KW-0812">Transmembrane</keyword>
<feature type="transmembrane region" description="Helical" evidence="2">
    <location>
        <begin position="114"/>
        <end position="133"/>
    </location>
</feature>
<dbReference type="EMBL" id="CP099489">
    <property type="protein sequence ID" value="USQ78142.1"/>
    <property type="molecule type" value="Genomic_DNA"/>
</dbReference>
<dbReference type="InterPro" id="IPR027788">
    <property type="entry name" value="Alpha/beta-hydrolase_N_dom"/>
</dbReference>
<name>A0ABY4YMV3_9MICO</name>
<dbReference type="Proteomes" id="UP001056455">
    <property type="component" value="Chromosome"/>
</dbReference>
<evidence type="ECO:0000259" key="3">
    <source>
        <dbReference type="Pfam" id="PF10081"/>
    </source>
</evidence>
<organism evidence="5 6">
    <name type="scientific">Ornithinimicrobium faecis</name>
    <dbReference type="NCBI Taxonomy" id="2934158"/>
    <lineage>
        <taxon>Bacteria</taxon>
        <taxon>Bacillati</taxon>
        <taxon>Actinomycetota</taxon>
        <taxon>Actinomycetes</taxon>
        <taxon>Micrococcales</taxon>
        <taxon>Ornithinimicrobiaceae</taxon>
        <taxon>Ornithinimicrobium</taxon>
    </lineage>
</organism>
<reference evidence="5" key="1">
    <citation type="submission" date="2022-06" db="EMBL/GenBank/DDBJ databases">
        <title>Ornithinimicrobium HY1793.</title>
        <authorList>
            <person name="Huang Y."/>
        </authorList>
    </citation>
    <scope>NUCLEOTIDE SEQUENCE</scope>
    <source>
        <strain evidence="5">HY1793</strain>
    </source>
</reference>
<feature type="transmembrane region" description="Helical" evidence="2">
    <location>
        <begin position="69"/>
        <end position="94"/>
    </location>
</feature>
<sequence>MQRLRAPRLGQPSVHNPLRMPLPGTPHSSYPNPPEERSDGVLRHLSTPGLTVGLITLWVALSPSLLPRAWWMTAVNVGVSLAYGYVIGSLLGRFVSWLARRTDLRVEINARSDWSLRTLWLVFLIIVSGVVWIRSLHQQEQISLVAGVSRGGALNQFIGVLAGLALFWVLLLIGRGLRRLWRRVKRLIEPILPGPLEGVVAALIVVFAVLFVSETLVYQRALNWALGNATQLSQTSPEGRTAPPETERSGSPASYESWESLGREGQMFVSDGPRASDIAGATGEPALDPIRVYAGKAEHDEIEDAAQAAVAELVRTGGLERSVVNVATTTGTGFVQEWSTQSLEFLTGGDVATVSMQYSFFPSGLAYISDRDTPPRAGRALFEAVEAEIQALPEGERPRLFASGESLGSFGGQGAFDDADDMLARVDGALWTGTPRFTPLWSSLTESRRQGSPEIAPVIDNGQNIRFATRPLELTEDFYGAPFVDWEEPRVVYGQHASDPVVWWSWDLLWEEPDWLREQVGRDVSPDLSWERWVTFWQIASDMPLSVDVPPGHGHEYKNEMVPLWAGVLGMDPLADYSEIVATIDTLVLDR</sequence>
<keyword evidence="2" id="KW-0472">Membrane</keyword>
<keyword evidence="2" id="KW-1133">Transmembrane helix</keyword>
<feature type="transmembrane region" description="Helical" evidence="2">
    <location>
        <begin position="153"/>
        <end position="173"/>
    </location>
</feature>
<proteinExistence type="predicted"/>
<evidence type="ECO:0000313" key="5">
    <source>
        <dbReference type="EMBL" id="USQ78142.1"/>
    </source>
</evidence>
<feature type="transmembrane region" description="Helical" evidence="2">
    <location>
        <begin position="45"/>
        <end position="63"/>
    </location>
</feature>
<feature type="region of interest" description="Disordered" evidence="1">
    <location>
        <begin position="233"/>
        <end position="256"/>
    </location>
</feature>